<name>A0A8S1RSD2_9CILI</name>
<dbReference type="PANTHER" id="PTHR39767:SF2">
    <property type="entry name" value="CHROMOSOME UNDETERMINED SCAFFOLD_1, WHOLE GENOME SHOTGUN SEQUENCE"/>
    <property type="match status" value="1"/>
</dbReference>
<dbReference type="PANTHER" id="PTHR39767">
    <property type="entry name" value="CALCIUM/CALMODULIN-BINDING MEMBRANE PROTEIN PCM4-RELATED"/>
    <property type="match status" value="1"/>
</dbReference>
<dbReference type="AlphaFoldDB" id="A0A8S1RSD2"/>
<dbReference type="OrthoDB" id="10045365at2759"/>
<protein>
    <submittedName>
        <fullName evidence="1">Uncharacterized protein</fullName>
    </submittedName>
</protein>
<accession>A0A8S1RSD2</accession>
<sequence length="428" mass="49979">MKVHKMNPGGLEILKWKLCHIHQVVQRVIMRNLMNVGNMIQLKQPCLIILILMDGILIINSFLNKINYYSKYHTSRTVLLILFYNAESKNYLLPVIQLTPPIIPKYQRMNFCQQLINKLVHKQFLNKLKSLMCGNSNEGEKLRSNRVPQSHTSDKMQIKMKFNLVSSNGFWGLRVFRLFVVKCYETCLAHSGSNKNDCQACKSDLYYIILNVKMEFGIKTIFQLQDFQAQIGWTISNVYNNKSPFQTCDNTNILRGFSLSAKDAQIALDFNPNHTKIRKINGFKFIKHNLDFEKSKQIGDQIIHMFIENLDFEFLHNKPSINLLMTSILDQFADEESWGIRNFELLYGVPNECSYPIIDFNNMPEFIGNRFTQSSDYSFDQSLQIKQQYLNLESLCSLTLNKLLMVILQFTNQLFQLCVLVIKMIQHF</sequence>
<evidence type="ECO:0000313" key="1">
    <source>
        <dbReference type="EMBL" id="CAD8130213.1"/>
    </source>
</evidence>
<comment type="caution">
    <text evidence="1">The sequence shown here is derived from an EMBL/GenBank/DDBJ whole genome shotgun (WGS) entry which is preliminary data.</text>
</comment>
<dbReference type="EMBL" id="CAJJDN010000269">
    <property type="protein sequence ID" value="CAD8130213.1"/>
    <property type="molecule type" value="Genomic_DNA"/>
</dbReference>
<keyword evidence="2" id="KW-1185">Reference proteome</keyword>
<proteinExistence type="predicted"/>
<evidence type="ECO:0000313" key="2">
    <source>
        <dbReference type="Proteomes" id="UP000692954"/>
    </source>
</evidence>
<dbReference type="Proteomes" id="UP000692954">
    <property type="component" value="Unassembled WGS sequence"/>
</dbReference>
<organism evidence="1 2">
    <name type="scientific">Paramecium sonneborni</name>
    <dbReference type="NCBI Taxonomy" id="65129"/>
    <lineage>
        <taxon>Eukaryota</taxon>
        <taxon>Sar</taxon>
        <taxon>Alveolata</taxon>
        <taxon>Ciliophora</taxon>
        <taxon>Intramacronucleata</taxon>
        <taxon>Oligohymenophorea</taxon>
        <taxon>Peniculida</taxon>
        <taxon>Parameciidae</taxon>
        <taxon>Paramecium</taxon>
    </lineage>
</organism>
<reference evidence="1" key="1">
    <citation type="submission" date="2021-01" db="EMBL/GenBank/DDBJ databases">
        <authorList>
            <consortium name="Genoscope - CEA"/>
            <person name="William W."/>
        </authorList>
    </citation>
    <scope>NUCLEOTIDE SEQUENCE</scope>
</reference>
<gene>
    <name evidence="1" type="ORF">PSON_ATCC_30995.1.T2690015</name>
</gene>